<dbReference type="Gene3D" id="1.10.10.10">
    <property type="entry name" value="Winged helix-like DNA-binding domain superfamily/Winged helix DNA-binding domain"/>
    <property type="match status" value="1"/>
</dbReference>
<dbReference type="InterPro" id="IPR000524">
    <property type="entry name" value="Tscrpt_reg_HTH_GntR"/>
</dbReference>
<evidence type="ECO:0000313" key="9">
    <source>
        <dbReference type="EMBL" id="MCM2532302.1"/>
    </source>
</evidence>
<organism evidence="9 10">
    <name type="scientific">Neobacillus pocheonensis</name>
    <dbReference type="NCBI Taxonomy" id="363869"/>
    <lineage>
        <taxon>Bacteria</taxon>
        <taxon>Bacillati</taxon>
        <taxon>Bacillota</taxon>
        <taxon>Bacilli</taxon>
        <taxon>Bacillales</taxon>
        <taxon>Bacillaceae</taxon>
        <taxon>Neobacillus</taxon>
    </lineage>
</organism>
<accession>A0ABT0W7K3</accession>
<proteinExistence type="inferred from homology"/>
<protein>
    <submittedName>
        <fullName evidence="9">PLP-dependent aminotransferase family protein</fullName>
    </submittedName>
</protein>
<dbReference type="CDD" id="cd07377">
    <property type="entry name" value="WHTH_GntR"/>
    <property type="match status" value="1"/>
</dbReference>
<keyword evidence="3 9" id="KW-0032">Aminotransferase</keyword>
<dbReference type="Pfam" id="PF00392">
    <property type="entry name" value="GntR"/>
    <property type="match status" value="1"/>
</dbReference>
<keyword evidence="4" id="KW-0663">Pyridoxal phosphate</keyword>
<dbReference type="PANTHER" id="PTHR46577:SF1">
    <property type="entry name" value="HTH-TYPE TRANSCRIPTIONAL REGULATORY PROTEIN GABR"/>
    <property type="match status" value="1"/>
</dbReference>
<keyword evidence="6" id="KW-0238">DNA-binding</keyword>
<sequence length="464" mass="53415">MSSKYNKIMEEIKLRLADGSLLAGSKLPSVRQLSEHFSCSKNTVIKAYEELEKEHLIYSVPKSGYFVVNEFQNATNENEVIDFLSAGPDKNVMPYLEFQHCMNQAIEQYKEELFTYSDQQGLYSLRVQLVKYLENLQVFTQPERLVVVSGSQQALNLLVSMPFPNGKNNILIEQPTYFGFIESINLHQATTFGIELSMEGIDLDRLEYIFRNNDIKFFYIIPRFHNPLGHSYTNSEKKKIVELAEKYDVYIVEDDFLGDLDPNAKSDPLFSFDPSGRVIYIKSFSKIFLPGLRIATVVLPTLMINNFLRYKFSSDFNSSALSQGALEIYLKSGMFYSHLKKIKEVYRTKMQILQEACELLLPANTHFSKPTSGFYLSISLPENVTAKQVVHMLNEQHIYVDDASRMFLPEYKKENLLRLSISQVNESQIKLGVERLAHCIALINSRKNYTTPNNFFSFSMGKFI</sequence>
<dbReference type="SMART" id="SM00345">
    <property type="entry name" value="HTH_GNTR"/>
    <property type="match status" value="1"/>
</dbReference>
<evidence type="ECO:0000259" key="8">
    <source>
        <dbReference type="PROSITE" id="PS50949"/>
    </source>
</evidence>
<evidence type="ECO:0000256" key="7">
    <source>
        <dbReference type="ARBA" id="ARBA00023163"/>
    </source>
</evidence>
<dbReference type="Pfam" id="PF00155">
    <property type="entry name" value="Aminotran_1_2"/>
    <property type="match status" value="1"/>
</dbReference>
<dbReference type="InterPro" id="IPR015422">
    <property type="entry name" value="PyrdxlP-dep_Trfase_small"/>
</dbReference>
<evidence type="ECO:0000256" key="1">
    <source>
        <dbReference type="ARBA" id="ARBA00001933"/>
    </source>
</evidence>
<dbReference type="Proteomes" id="UP001523262">
    <property type="component" value="Unassembled WGS sequence"/>
</dbReference>
<dbReference type="InterPro" id="IPR036390">
    <property type="entry name" value="WH_DNA-bd_sf"/>
</dbReference>
<evidence type="ECO:0000256" key="3">
    <source>
        <dbReference type="ARBA" id="ARBA00022576"/>
    </source>
</evidence>
<dbReference type="PANTHER" id="PTHR46577">
    <property type="entry name" value="HTH-TYPE TRANSCRIPTIONAL REGULATORY PROTEIN GABR"/>
    <property type="match status" value="1"/>
</dbReference>
<dbReference type="InterPro" id="IPR004839">
    <property type="entry name" value="Aminotransferase_I/II_large"/>
</dbReference>
<feature type="domain" description="HTH gntR-type" evidence="8">
    <location>
        <begin position="2"/>
        <end position="70"/>
    </location>
</feature>
<dbReference type="Gene3D" id="3.40.640.10">
    <property type="entry name" value="Type I PLP-dependent aspartate aminotransferase-like (Major domain)"/>
    <property type="match status" value="1"/>
</dbReference>
<dbReference type="GO" id="GO:0008483">
    <property type="term" value="F:transaminase activity"/>
    <property type="evidence" value="ECO:0007669"/>
    <property type="project" value="UniProtKB-KW"/>
</dbReference>
<comment type="caution">
    <text evidence="9">The sequence shown here is derived from an EMBL/GenBank/DDBJ whole genome shotgun (WGS) entry which is preliminary data.</text>
</comment>
<evidence type="ECO:0000256" key="4">
    <source>
        <dbReference type="ARBA" id="ARBA00022898"/>
    </source>
</evidence>
<keyword evidence="7" id="KW-0804">Transcription</keyword>
<evidence type="ECO:0000256" key="2">
    <source>
        <dbReference type="ARBA" id="ARBA00005384"/>
    </source>
</evidence>
<dbReference type="CDD" id="cd00609">
    <property type="entry name" value="AAT_like"/>
    <property type="match status" value="1"/>
</dbReference>
<keyword evidence="3 9" id="KW-0808">Transferase</keyword>
<comment type="similarity">
    <text evidence="2">In the C-terminal section; belongs to the class-I pyridoxal-phosphate-dependent aminotransferase family.</text>
</comment>
<dbReference type="SUPFAM" id="SSF53383">
    <property type="entry name" value="PLP-dependent transferases"/>
    <property type="match status" value="1"/>
</dbReference>
<name>A0ABT0W7K3_9BACI</name>
<dbReference type="Gene3D" id="3.90.1150.10">
    <property type="entry name" value="Aspartate Aminotransferase, domain 1"/>
    <property type="match status" value="1"/>
</dbReference>
<evidence type="ECO:0000256" key="5">
    <source>
        <dbReference type="ARBA" id="ARBA00023015"/>
    </source>
</evidence>
<gene>
    <name evidence="9" type="ORF">NDK43_07735</name>
</gene>
<keyword evidence="10" id="KW-1185">Reference proteome</keyword>
<dbReference type="InterPro" id="IPR015424">
    <property type="entry name" value="PyrdxlP-dep_Trfase"/>
</dbReference>
<reference evidence="9 10" key="1">
    <citation type="submission" date="2022-06" db="EMBL/GenBank/DDBJ databases">
        <authorList>
            <person name="Jeon C.O."/>
        </authorList>
    </citation>
    <scope>NUCLEOTIDE SEQUENCE [LARGE SCALE GENOMIC DNA]</scope>
    <source>
        <strain evidence="9 10">KCTC 13943</strain>
    </source>
</reference>
<evidence type="ECO:0000313" key="10">
    <source>
        <dbReference type="Proteomes" id="UP001523262"/>
    </source>
</evidence>
<keyword evidence="5" id="KW-0805">Transcription regulation</keyword>
<dbReference type="InterPro" id="IPR051446">
    <property type="entry name" value="HTH_trans_reg/aminotransferase"/>
</dbReference>
<comment type="cofactor">
    <cofactor evidence="1">
        <name>pyridoxal 5'-phosphate</name>
        <dbReference type="ChEBI" id="CHEBI:597326"/>
    </cofactor>
</comment>
<dbReference type="InterPro" id="IPR015421">
    <property type="entry name" value="PyrdxlP-dep_Trfase_major"/>
</dbReference>
<dbReference type="SUPFAM" id="SSF46785">
    <property type="entry name" value="Winged helix' DNA-binding domain"/>
    <property type="match status" value="1"/>
</dbReference>
<evidence type="ECO:0000256" key="6">
    <source>
        <dbReference type="ARBA" id="ARBA00023125"/>
    </source>
</evidence>
<dbReference type="PROSITE" id="PS50949">
    <property type="entry name" value="HTH_GNTR"/>
    <property type="match status" value="1"/>
</dbReference>
<dbReference type="EMBL" id="JAMQCR010000001">
    <property type="protein sequence ID" value="MCM2532302.1"/>
    <property type="molecule type" value="Genomic_DNA"/>
</dbReference>
<dbReference type="InterPro" id="IPR036388">
    <property type="entry name" value="WH-like_DNA-bd_sf"/>
</dbReference>